<keyword evidence="1" id="KW-0812">Transmembrane</keyword>
<name>A0A1I0WQF2_9BACI</name>
<dbReference type="EMBL" id="FOJW01000003">
    <property type="protein sequence ID" value="SFA90999.1"/>
    <property type="molecule type" value="Genomic_DNA"/>
</dbReference>
<organism evidence="2 3">
    <name type="scientific">Lentibacillus halodurans</name>
    <dbReference type="NCBI Taxonomy" id="237679"/>
    <lineage>
        <taxon>Bacteria</taxon>
        <taxon>Bacillati</taxon>
        <taxon>Bacillota</taxon>
        <taxon>Bacilli</taxon>
        <taxon>Bacillales</taxon>
        <taxon>Bacillaceae</taxon>
        <taxon>Lentibacillus</taxon>
    </lineage>
</organism>
<gene>
    <name evidence="2" type="ORF">SAMN04488072_103210</name>
</gene>
<keyword evidence="1" id="KW-1133">Transmembrane helix</keyword>
<accession>A0A1I0WQF2</accession>
<dbReference type="AlphaFoldDB" id="A0A1I0WQF2"/>
<keyword evidence="1" id="KW-0472">Membrane</keyword>
<protein>
    <submittedName>
        <fullName evidence="2">Uncharacterized protein</fullName>
    </submittedName>
</protein>
<dbReference type="Proteomes" id="UP000198642">
    <property type="component" value="Unassembled WGS sequence"/>
</dbReference>
<evidence type="ECO:0000313" key="3">
    <source>
        <dbReference type="Proteomes" id="UP000198642"/>
    </source>
</evidence>
<sequence>MNFIKGLYAKAINNVEAMKNDERGSQTLEWLGIAAVIVIIVGIISNAFDDSLGDTVKEKFEEFIDNIGG</sequence>
<dbReference type="OrthoDB" id="2472536at2"/>
<feature type="transmembrane region" description="Helical" evidence="1">
    <location>
        <begin position="28"/>
        <end position="48"/>
    </location>
</feature>
<dbReference type="STRING" id="237679.SAMN04488072_103210"/>
<evidence type="ECO:0000313" key="2">
    <source>
        <dbReference type="EMBL" id="SFA90999.1"/>
    </source>
</evidence>
<keyword evidence="3" id="KW-1185">Reference proteome</keyword>
<proteinExistence type="predicted"/>
<evidence type="ECO:0000256" key="1">
    <source>
        <dbReference type="SAM" id="Phobius"/>
    </source>
</evidence>
<reference evidence="2 3" key="1">
    <citation type="submission" date="2016-10" db="EMBL/GenBank/DDBJ databases">
        <authorList>
            <person name="de Groot N.N."/>
        </authorList>
    </citation>
    <scope>NUCLEOTIDE SEQUENCE [LARGE SCALE GENOMIC DNA]</scope>
    <source>
        <strain evidence="2 3">CGMCC 1.3702</strain>
    </source>
</reference>
<dbReference type="RefSeq" id="WP_090234734.1">
    <property type="nucleotide sequence ID" value="NZ_FOJW01000003.1"/>
</dbReference>